<feature type="transmembrane region" description="Helical" evidence="8">
    <location>
        <begin position="55"/>
        <end position="84"/>
    </location>
</feature>
<dbReference type="InterPro" id="IPR006702">
    <property type="entry name" value="CASP_dom"/>
</dbReference>
<evidence type="ECO:0000256" key="1">
    <source>
        <dbReference type="ARBA" id="ARBA00004651"/>
    </source>
</evidence>
<dbReference type="InterPro" id="IPR006459">
    <property type="entry name" value="CASP/CASPL"/>
</dbReference>
<feature type="transmembrane region" description="Helical" evidence="8">
    <location>
        <begin position="153"/>
        <end position="177"/>
    </location>
</feature>
<dbReference type="PANTHER" id="PTHR33573">
    <property type="entry name" value="CASP-LIKE PROTEIN 4A4"/>
    <property type="match status" value="1"/>
</dbReference>
<evidence type="ECO:0000256" key="4">
    <source>
        <dbReference type="ARBA" id="ARBA00022475"/>
    </source>
</evidence>
<comment type="subcellular location">
    <subcellularLocation>
        <location evidence="1 8">Cell membrane</location>
        <topology evidence="1 8">Multi-pass membrane protein</topology>
    </subcellularLocation>
</comment>
<feature type="transmembrane region" description="Helical" evidence="8">
    <location>
        <begin position="12"/>
        <end position="35"/>
    </location>
</feature>
<proteinExistence type="inferred from homology"/>
<keyword evidence="10" id="KW-1185">Reference proteome</keyword>
<dbReference type="PANTHER" id="PTHR33573:SF17">
    <property type="entry name" value="CASP-LIKE PROTEIN 4D1"/>
    <property type="match status" value="1"/>
</dbReference>
<dbReference type="Pfam" id="PF04535">
    <property type="entry name" value="CASP_dom"/>
    <property type="match status" value="1"/>
</dbReference>
<evidence type="ECO:0000259" key="9">
    <source>
        <dbReference type="Pfam" id="PF04535"/>
    </source>
</evidence>
<keyword evidence="4 8" id="KW-1003">Cell membrane</keyword>
<dbReference type="Proteomes" id="UP000515123">
    <property type="component" value="Linkage group 12"/>
</dbReference>
<reference evidence="10" key="1">
    <citation type="journal article" date="2015" name="Nat. Genet.">
        <title>The pineapple genome and the evolution of CAM photosynthesis.</title>
        <authorList>
            <person name="Ming R."/>
            <person name="VanBuren R."/>
            <person name="Wai C.M."/>
            <person name="Tang H."/>
            <person name="Schatz M.C."/>
            <person name="Bowers J.E."/>
            <person name="Lyons E."/>
            <person name="Wang M.L."/>
            <person name="Chen J."/>
            <person name="Biggers E."/>
            <person name="Zhang J."/>
            <person name="Huang L."/>
            <person name="Zhang L."/>
            <person name="Miao W."/>
            <person name="Zhang J."/>
            <person name="Ye Z."/>
            <person name="Miao C."/>
            <person name="Lin Z."/>
            <person name="Wang H."/>
            <person name="Zhou H."/>
            <person name="Yim W.C."/>
            <person name="Priest H.D."/>
            <person name="Zheng C."/>
            <person name="Woodhouse M."/>
            <person name="Edger P.P."/>
            <person name="Guyot R."/>
            <person name="Guo H.B."/>
            <person name="Guo H."/>
            <person name="Zheng G."/>
            <person name="Singh R."/>
            <person name="Sharma A."/>
            <person name="Min X."/>
            <person name="Zheng Y."/>
            <person name="Lee H."/>
            <person name="Gurtowski J."/>
            <person name="Sedlazeck F.J."/>
            <person name="Harkess A."/>
            <person name="McKain M.R."/>
            <person name="Liao Z."/>
            <person name="Fang J."/>
            <person name="Liu J."/>
            <person name="Zhang X."/>
            <person name="Zhang Q."/>
            <person name="Hu W."/>
            <person name="Qin Y."/>
            <person name="Wang K."/>
            <person name="Chen L.Y."/>
            <person name="Shirley N."/>
            <person name="Lin Y.R."/>
            <person name="Liu L.Y."/>
            <person name="Hernandez A.G."/>
            <person name="Wright C.L."/>
            <person name="Bulone V."/>
            <person name="Tuskan G.A."/>
            <person name="Heath K."/>
            <person name="Zee F."/>
            <person name="Moore P.H."/>
            <person name="Sunkar R."/>
            <person name="Leebens-Mack J.H."/>
            <person name="Mockler T."/>
            <person name="Bennetzen J.L."/>
            <person name="Freeling M."/>
            <person name="Sankoff D."/>
            <person name="Paterson A.H."/>
            <person name="Zhu X."/>
            <person name="Yang X."/>
            <person name="Smith J.A."/>
            <person name="Cushman J.C."/>
            <person name="Paull R.E."/>
            <person name="Yu Q."/>
        </authorList>
    </citation>
    <scope>NUCLEOTIDE SEQUENCE [LARGE SCALE GENOMIC DNA]</scope>
    <source>
        <strain evidence="10">cv. F153</strain>
    </source>
</reference>
<dbReference type="NCBIfam" id="TIGR01569">
    <property type="entry name" value="A_tha_TIGR01569"/>
    <property type="match status" value="1"/>
</dbReference>
<keyword evidence="5 8" id="KW-0812">Transmembrane</keyword>
<name>A0A6P5FX66_ANACO</name>
<feature type="transmembrane region" description="Helical" evidence="8">
    <location>
        <begin position="96"/>
        <end position="118"/>
    </location>
</feature>
<comment type="subunit">
    <text evidence="3 8">Homodimer and heterodimers.</text>
</comment>
<evidence type="ECO:0000256" key="8">
    <source>
        <dbReference type="RuleBase" id="RU361233"/>
    </source>
</evidence>
<evidence type="ECO:0000313" key="11">
    <source>
        <dbReference type="RefSeq" id="XP_020100936.1"/>
    </source>
</evidence>
<feature type="domain" description="Casparian strip membrane protein" evidence="9">
    <location>
        <begin position="4"/>
        <end position="124"/>
    </location>
</feature>
<evidence type="ECO:0000256" key="2">
    <source>
        <dbReference type="ARBA" id="ARBA00007651"/>
    </source>
</evidence>
<evidence type="ECO:0000313" key="10">
    <source>
        <dbReference type="Proteomes" id="UP000515123"/>
    </source>
</evidence>
<comment type="similarity">
    <text evidence="2 8">Belongs to the Casparian strip membrane proteins (CASP) family.</text>
</comment>
<evidence type="ECO:0000256" key="5">
    <source>
        <dbReference type="ARBA" id="ARBA00022692"/>
    </source>
</evidence>
<dbReference type="GeneID" id="109718881"/>
<evidence type="ECO:0000256" key="6">
    <source>
        <dbReference type="ARBA" id="ARBA00022989"/>
    </source>
</evidence>
<accession>A0A6P5FX66</accession>
<protein>
    <recommendedName>
        <fullName evidence="8">CASP-like protein</fullName>
    </recommendedName>
</protein>
<dbReference type="GO" id="GO:0005886">
    <property type="term" value="C:plasma membrane"/>
    <property type="evidence" value="ECO:0007669"/>
    <property type="project" value="UniProtKB-SubCell"/>
</dbReference>
<dbReference type="OrthoDB" id="685197at2759"/>
<sequence length="180" mass="19819">MAKKSVPIIILILRILMFILLLISLVVLATIKFTIPADRSATNQDTDVRFKDIYAYRYLLSVEVIGCAYMLLQIPFAAISVASGNKIGGSKLVSQFLIFTDIIVSLLFASGVGAGFGYTVDEKHDVDAVAFKDVGNDPEYSKLHKDMDKYFDMAHISTGFLLMATVCMTVVTIVSVYSKK</sequence>
<keyword evidence="6 8" id="KW-1133">Transmembrane helix</keyword>
<dbReference type="AlphaFoldDB" id="A0A6P5FX66"/>
<evidence type="ECO:0000256" key="7">
    <source>
        <dbReference type="ARBA" id="ARBA00023136"/>
    </source>
</evidence>
<organism evidence="10 11">
    <name type="scientific">Ananas comosus</name>
    <name type="common">Pineapple</name>
    <name type="synonym">Ananas ananas</name>
    <dbReference type="NCBI Taxonomy" id="4615"/>
    <lineage>
        <taxon>Eukaryota</taxon>
        <taxon>Viridiplantae</taxon>
        <taxon>Streptophyta</taxon>
        <taxon>Embryophyta</taxon>
        <taxon>Tracheophyta</taxon>
        <taxon>Spermatophyta</taxon>
        <taxon>Magnoliopsida</taxon>
        <taxon>Liliopsida</taxon>
        <taxon>Poales</taxon>
        <taxon>Bromeliaceae</taxon>
        <taxon>Bromelioideae</taxon>
        <taxon>Ananas</taxon>
    </lineage>
</organism>
<evidence type="ECO:0000256" key="3">
    <source>
        <dbReference type="ARBA" id="ARBA00011489"/>
    </source>
</evidence>
<dbReference type="RefSeq" id="XP_020100936.1">
    <property type="nucleotide sequence ID" value="XM_020245347.1"/>
</dbReference>
<reference evidence="11" key="2">
    <citation type="submission" date="2025-08" db="UniProtKB">
        <authorList>
            <consortium name="RefSeq"/>
        </authorList>
    </citation>
    <scope>IDENTIFICATION</scope>
    <source>
        <tissue evidence="11">Leaf</tissue>
    </source>
</reference>
<keyword evidence="7 8" id="KW-0472">Membrane</keyword>
<gene>
    <name evidence="11" type="primary">LOC109718881</name>
</gene>